<accession>A0AAW4MUB5</accession>
<dbReference type="Pfam" id="PF24072">
    <property type="entry name" value="T7_gp14"/>
    <property type="match status" value="1"/>
</dbReference>
<dbReference type="RefSeq" id="WP_203038816.1">
    <property type="nucleotide sequence ID" value="NZ_JAHOEI010000001.1"/>
</dbReference>
<dbReference type="EMBL" id="JAHOEI010000001">
    <property type="protein sequence ID" value="MBV3386147.1"/>
    <property type="molecule type" value="Genomic_DNA"/>
</dbReference>
<gene>
    <name evidence="1" type="ORF">KSW82_00060</name>
</gene>
<organism evidence="1 2">
    <name type="scientific">Segatella copri</name>
    <dbReference type="NCBI Taxonomy" id="165179"/>
    <lineage>
        <taxon>Bacteria</taxon>
        <taxon>Pseudomonadati</taxon>
        <taxon>Bacteroidota</taxon>
        <taxon>Bacteroidia</taxon>
        <taxon>Bacteroidales</taxon>
        <taxon>Prevotellaceae</taxon>
        <taxon>Segatella</taxon>
    </lineage>
</organism>
<name>A0AAW4MUB5_9BACT</name>
<sequence>MGLIGGAIGAAGGIFGGISASKALRQMKRNVEAQRKSNQDWYDQRYNEDATQRADAQRLLTMTEESIRKRNQQAAGSAAVMGGTDESVAAAKEANGKALSDTMSNINASAEARKDQIEQTYRQKDDEYVNQLNQIEQGKAQAISQAVQGVASVASKLPV</sequence>
<proteinExistence type="predicted"/>
<dbReference type="Proteomes" id="UP001196765">
    <property type="component" value="Unassembled WGS sequence"/>
</dbReference>
<protein>
    <submittedName>
        <fullName evidence="1">Uncharacterized protein</fullName>
    </submittedName>
</protein>
<reference evidence="1" key="1">
    <citation type="submission" date="2021-06" db="EMBL/GenBank/DDBJ databases">
        <title>Collection of gut derived symbiotic bacterial strains cultured from healthy donors.</title>
        <authorList>
            <person name="Lin H."/>
            <person name="Littmann E."/>
            <person name="Pamer E.G."/>
        </authorList>
    </citation>
    <scope>NUCLEOTIDE SEQUENCE</scope>
    <source>
        <strain evidence="1">MSK.21.74</strain>
    </source>
</reference>
<dbReference type="AlphaFoldDB" id="A0AAW4MUB5"/>
<evidence type="ECO:0000313" key="2">
    <source>
        <dbReference type="Proteomes" id="UP001196765"/>
    </source>
</evidence>
<comment type="caution">
    <text evidence="1">The sequence shown here is derived from an EMBL/GenBank/DDBJ whole genome shotgun (WGS) entry which is preliminary data.</text>
</comment>
<dbReference type="InterPro" id="IPR038996">
    <property type="entry name" value="Gp14"/>
</dbReference>
<evidence type="ECO:0000313" key="1">
    <source>
        <dbReference type="EMBL" id="MBV3386147.1"/>
    </source>
</evidence>